<evidence type="ECO:0000256" key="2">
    <source>
        <dbReference type="ARBA" id="ARBA00023015"/>
    </source>
</evidence>
<evidence type="ECO:0000256" key="4">
    <source>
        <dbReference type="ARBA" id="ARBA00023163"/>
    </source>
</evidence>
<name>A0A319DRU0_ASPSB</name>
<feature type="compositionally biased region" description="Polar residues" evidence="6">
    <location>
        <begin position="1"/>
        <end position="10"/>
    </location>
</feature>
<dbReference type="Pfam" id="PF00172">
    <property type="entry name" value="Zn_clus"/>
    <property type="match status" value="1"/>
</dbReference>
<dbReference type="PROSITE" id="PS00463">
    <property type="entry name" value="ZN2_CY6_FUNGAL_1"/>
    <property type="match status" value="1"/>
</dbReference>
<dbReference type="GO" id="GO:0009893">
    <property type="term" value="P:positive regulation of metabolic process"/>
    <property type="evidence" value="ECO:0007669"/>
    <property type="project" value="UniProtKB-ARBA"/>
</dbReference>
<dbReference type="AlphaFoldDB" id="A0A319DRU0"/>
<evidence type="ECO:0000256" key="5">
    <source>
        <dbReference type="ARBA" id="ARBA00023242"/>
    </source>
</evidence>
<dbReference type="STRING" id="1448318.A0A319DRU0"/>
<dbReference type="InterPro" id="IPR001138">
    <property type="entry name" value="Zn2Cys6_DnaBD"/>
</dbReference>
<dbReference type="PANTHER" id="PTHR47424:SF3">
    <property type="entry name" value="REGULATORY PROTEIN GAL4"/>
    <property type="match status" value="1"/>
</dbReference>
<evidence type="ECO:0000313" key="9">
    <source>
        <dbReference type="Proteomes" id="UP000248423"/>
    </source>
</evidence>
<keyword evidence="3" id="KW-0238">DNA-binding</keyword>
<feature type="region of interest" description="Disordered" evidence="6">
    <location>
        <begin position="59"/>
        <end position="78"/>
    </location>
</feature>
<dbReference type="SMART" id="SM00906">
    <property type="entry name" value="Fungal_trans"/>
    <property type="match status" value="1"/>
</dbReference>
<dbReference type="GO" id="GO:0003677">
    <property type="term" value="F:DNA binding"/>
    <property type="evidence" value="ECO:0007669"/>
    <property type="project" value="UniProtKB-KW"/>
</dbReference>
<evidence type="ECO:0000313" key="8">
    <source>
        <dbReference type="EMBL" id="PYI00446.1"/>
    </source>
</evidence>
<dbReference type="GO" id="GO:0006351">
    <property type="term" value="P:DNA-templated transcription"/>
    <property type="evidence" value="ECO:0007669"/>
    <property type="project" value="InterPro"/>
</dbReference>
<dbReference type="Gene3D" id="4.10.240.10">
    <property type="entry name" value="Zn(2)-C6 fungal-type DNA-binding domain"/>
    <property type="match status" value="1"/>
</dbReference>
<accession>A0A319DRU0</accession>
<keyword evidence="5" id="KW-0539">Nucleus</keyword>
<dbReference type="InterPro" id="IPR007219">
    <property type="entry name" value="XnlR_reg_dom"/>
</dbReference>
<dbReference type="PANTHER" id="PTHR47424">
    <property type="entry name" value="REGULATORY PROTEIN GAL4"/>
    <property type="match status" value="1"/>
</dbReference>
<dbReference type="OrthoDB" id="5296287at2759"/>
<dbReference type="VEuPathDB" id="FungiDB:BO78DRAFT_424478"/>
<keyword evidence="2" id="KW-0805">Transcription regulation</keyword>
<keyword evidence="9" id="KW-1185">Reference proteome</keyword>
<evidence type="ECO:0000259" key="7">
    <source>
        <dbReference type="PROSITE" id="PS50048"/>
    </source>
</evidence>
<keyword evidence="1" id="KW-0479">Metal-binding</keyword>
<evidence type="ECO:0000256" key="3">
    <source>
        <dbReference type="ARBA" id="ARBA00023125"/>
    </source>
</evidence>
<dbReference type="PROSITE" id="PS50048">
    <property type="entry name" value="ZN2_CY6_FUNGAL_2"/>
    <property type="match status" value="1"/>
</dbReference>
<gene>
    <name evidence="8" type="ORF">BO78DRAFT_424478</name>
</gene>
<feature type="region of interest" description="Disordered" evidence="6">
    <location>
        <begin position="1"/>
        <end position="20"/>
    </location>
</feature>
<dbReference type="EMBL" id="KZ826451">
    <property type="protein sequence ID" value="PYI00446.1"/>
    <property type="molecule type" value="Genomic_DNA"/>
</dbReference>
<evidence type="ECO:0000256" key="6">
    <source>
        <dbReference type="SAM" id="MobiDB-lite"/>
    </source>
</evidence>
<feature type="region of interest" description="Disordered" evidence="6">
    <location>
        <begin position="627"/>
        <end position="651"/>
    </location>
</feature>
<dbReference type="InterPro" id="IPR036864">
    <property type="entry name" value="Zn2-C6_fun-type_DNA-bd_sf"/>
</dbReference>
<dbReference type="CDD" id="cd00067">
    <property type="entry name" value="GAL4"/>
    <property type="match status" value="1"/>
</dbReference>
<dbReference type="Proteomes" id="UP000248423">
    <property type="component" value="Unassembled WGS sequence"/>
</dbReference>
<proteinExistence type="predicted"/>
<dbReference type="Pfam" id="PF04082">
    <property type="entry name" value="Fungal_trans"/>
    <property type="match status" value="1"/>
</dbReference>
<dbReference type="SUPFAM" id="SSF57701">
    <property type="entry name" value="Zn2/Cys6 DNA-binding domain"/>
    <property type="match status" value="1"/>
</dbReference>
<dbReference type="GO" id="GO:0000981">
    <property type="term" value="F:DNA-binding transcription factor activity, RNA polymerase II-specific"/>
    <property type="evidence" value="ECO:0007669"/>
    <property type="project" value="InterPro"/>
</dbReference>
<dbReference type="InterPro" id="IPR051127">
    <property type="entry name" value="Fungal_SecMet_Regulators"/>
</dbReference>
<dbReference type="CDD" id="cd12148">
    <property type="entry name" value="fungal_TF_MHR"/>
    <property type="match status" value="1"/>
</dbReference>
<evidence type="ECO:0000256" key="1">
    <source>
        <dbReference type="ARBA" id="ARBA00022723"/>
    </source>
</evidence>
<reference evidence="8 9" key="1">
    <citation type="submission" date="2018-02" db="EMBL/GenBank/DDBJ databases">
        <title>The genomes of Aspergillus section Nigri reveals drivers in fungal speciation.</title>
        <authorList>
            <consortium name="DOE Joint Genome Institute"/>
            <person name="Vesth T.C."/>
            <person name="Nybo J."/>
            <person name="Theobald S."/>
            <person name="Brandl J."/>
            <person name="Frisvad J.C."/>
            <person name="Nielsen K.F."/>
            <person name="Lyhne E.K."/>
            <person name="Kogle M.E."/>
            <person name="Kuo A."/>
            <person name="Riley R."/>
            <person name="Clum A."/>
            <person name="Nolan M."/>
            <person name="Lipzen A."/>
            <person name="Salamov A."/>
            <person name="Henrissat B."/>
            <person name="Wiebenga A."/>
            <person name="De vries R.P."/>
            <person name="Grigoriev I.V."/>
            <person name="Mortensen U.H."/>
            <person name="Andersen M.R."/>
            <person name="Baker S.E."/>
        </authorList>
    </citation>
    <scope>NUCLEOTIDE SEQUENCE [LARGE SCALE GENOMIC DNA]</scope>
    <source>
        <strain evidence="8 9">CBS 121057</strain>
    </source>
</reference>
<sequence length="679" mass="74911">MSSRNLSSSPLHGRPPGARIPRACERCRSRKVRCDGQSPCAGCRPRSLACLYRPAARPARQRKKQSHRDVSASASATSAARRILHDPIQFKRHRELRAGIGVSNVDTGSFQFYGPSSHFCFIQRMCQRIARSTNESLLTPSDAVPEGVRKWNLERFMFCVSGACDVPGPHDAYISQELGTGLIESYFEIIHPQIPVLNHREIVEQWKSLWTPPAQQNPGKQNAILFMVLAIGARVSIASGEQETALMEGWAEHFAAQTNPSSAALEDPSLGSTQLLLLKAMYAYQIMRPNDAYLYLGHAARNAMVLGFNRFQVMDGTNVTVHGLKRTFWTLYAYERMNALYAGRPSAFRDEMIDAPYPEDLSVLVTAENPTASSNHHDPVRFCGFIRAMAGVGRVADQVFLKVYSPASITSMAHLTLLPAVTAEIDGLLSALTRGLPLYLHFFDATLPIGSGWQEVQRLTLGSSYYLTQMLTHRPALLFRAFFTSCDEAQRRAGDSLDLAHSIHETLAAATHIISLTHDVYFRRYPRTRFEGSSATVLVAAAVTLLYDVLDPMTGAEHAREAFAAVERAVECLDQIHHVGPTSGKAVSLDVMRIAKEALRSTTADPELSQDLFGTFPWLQHDLLAPPDGGAVPYPPHPSVSTDGPPQDPALHIPATEPNYMSYWLEAGFSPENIPSSLF</sequence>
<dbReference type="GO" id="GO:0008270">
    <property type="term" value="F:zinc ion binding"/>
    <property type="evidence" value="ECO:0007669"/>
    <property type="project" value="InterPro"/>
</dbReference>
<keyword evidence="4" id="KW-0804">Transcription</keyword>
<organism evidence="8 9">
    <name type="scientific">Aspergillus sclerotiicarbonarius (strain CBS 121057 / IBT 28362)</name>
    <dbReference type="NCBI Taxonomy" id="1448318"/>
    <lineage>
        <taxon>Eukaryota</taxon>
        <taxon>Fungi</taxon>
        <taxon>Dikarya</taxon>
        <taxon>Ascomycota</taxon>
        <taxon>Pezizomycotina</taxon>
        <taxon>Eurotiomycetes</taxon>
        <taxon>Eurotiomycetidae</taxon>
        <taxon>Eurotiales</taxon>
        <taxon>Aspergillaceae</taxon>
        <taxon>Aspergillus</taxon>
        <taxon>Aspergillus subgen. Circumdati</taxon>
    </lineage>
</organism>
<dbReference type="SMART" id="SM00066">
    <property type="entry name" value="GAL4"/>
    <property type="match status" value="1"/>
</dbReference>
<feature type="domain" description="Zn(2)-C6 fungal-type" evidence="7">
    <location>
        <begin position="23"/>
        <end position="52"/>
    </location>
</feature>
<protein>
    <recommendedName>
        <fullName evidence="7">Zn(2)-C6 fungal-type domain-containing protein</fullName>
    </recommendedName>
</protein>